<dbReference type="EMBL" id="UINC01164775">
    <property type="protein sequence ID" value="SVD65797.1"/>
    <property type="molecule type" value="Genomic_DNA"/>
</dbReference>
<reference evidence="4" key="1">
    <citation type="submission" date="2018-05" db="EMBL/GenBank/DDBJ databases">
        <authorList>
            <person name="Lanie J.A."/>
            <person name="Ng W.-L."/>
            <person name="Kazmierczak K.M."/>
            <person name="Andrzejewski T.M."/>
            <person name="Davidsen T.M."/>
            <person name="Wayne K.J."/>
            <person name="Tettelin H."/>
            <person name="Glass J.I."/>
            <person name="Rusch D."/>
            <person name="Podicherti R."/>
            <person name="Tsui H.-C.T."/>
            <person name="Winkler M.E."/>
        </authorList>
    </citation>
    <scope>NUCLEOTIDE SEQUENCE</scope>
</reference>
<sequence length="203" mass="22919">MDKKIESLYKILKKAILECNSTSISLSGGLDSSIIGYFLQPKKINAISVFAQEFLGTDLTYSQMVAKKFGFSQIIKIVKIEDILTAIDKTIKILGVFNDIEIRNSVVMYLSLEAAKNEGYSSLITGDGADELFAGYNFFLKMNEKLLKKNLERIWKIMHFPTQKIGKSLGIKIEAPFLNETVIDFAKSLPVHYNVKNEGNERY</sequence>
<dbReference type="GO" id="GO:0005829">
    <property type="term" value="C:cytosol"/>
    <property type="evidence" value="ECO:0007669"/>
    <property type="project" value="TreeGrafter"/>
</dbReference>
<protein>
    <recommendedName>
        <fullName evidence="3">Asparagine synthetase domain-containing protein</fullName>
    </recommendedName>
</protein>
<keyword evidence="1" id="KW-0547">Nucleotide-binding</keyword>
<dbReference type="InterPro" id="IPR001962">
    <property type="entry name" value="Asn_synthase"/>
</dbReference>
<evidence type="ECO:0000259" key="3">
    <source>
        <dbReference type="Pfam" id="PF00733"/>
    </source>
</evidence>
<name>A0A382X3K9_9ZZZZ</name>
<dbReference type="GO" id="GO:0005524">
    <property type="term" value="F:ATP binding"/>
    <property type="evidence" value="ECO:0007669"/>
    <property type="project" value="UniProtKB-KW"/>
</dbReference>
<dbReference type="Gene3D" id="3.40.50.620">
    <property type="entry name" value="HUPs"/>
    <property type="match status" value="1"/>
</dbReference>
<evidence type="ECO:0000256" key="1">
    <source>
        <dbReference type="ARBA" id="ARBA00022741"/>
    </source>
</evidence>
<evidence type="ECO:0000256" key="2">
    <source>
        <dbReference type="ARBA" id="ARBA00022840"/>
    </source>
</evidence>
<dbReference type="PANTHER" id="PTHR11772:SF46">
    <property type="entry name" value="ASPARAGINE SYNTHETASE DOMAIN-CONTAINING PROTEIN"/>
    <property type="match status" value="1"/>
</dbReference>
<dbReference type="AlphaFoldDB" id="A0A382X3K9"/>
<dbReference type="Pfam" id="PF00733">
    <property type="entry name" value="Asn_synthase"/>
    <property type="match status" value="1"/>
</dbReference>
<accession>A0A382X3K9</accession>
<feature type="domain" description="Asparagine synthetase" evidence="3">
    <location>
        <begin position="23"/>
        <end position="142"/>
    </location>
</feature>
<dbReference type="InterPro" id="IPR014729">
    <property type="entry name" value="Rossmann-like_a/b/a_fold"/>
</dbReference>
<keyword evidence="2" id="KW-0067">ATP-binding</keyword>
<dbReference type="InterPro" id="IPR050795">
    <property type="entry name" value="Asn_Synthetase"/>
</dbReference>
<dbReference type="SUPFAM" id="SSF52402">
    <property type="entry name" value="Adenine nucleotide alpha hydrolases-like"/>
    <property type="match status" value="1"/>
</dbReference>
<feature type="non-terminal residue" evidence="4">
    <location>
        <position position="203"/>
    </location>
</feature>
<gene>
    <name evidence="4" type="ORF">METZ01_LOCUS418651</name>
</gene>
<dbReference type="GO" id="GO:0004066">
    <property type="term" value="F:asparagine synthase (glutamine-hydrolyzing) activity"/>
    <property type="evidence" value="ECO:0007669"/>
    <property type="project" value="InterPro"/>
</dbReference>
<dbReference type="CDD" id="cd01991">
    <property type="entry name" value="Asn_synthase_B_C"/>
    <property type="match status" value="1"/>
</dbReference>
<organism evidence="4">
    <name type="scientific">marine metagenome</name>
    <dbReference type="NCBI Taxonomy" id="408172"/>
    <lineage>
        <taxon>unclassified sequences</taxon>
        <taxon>metagenomes</taxon>
        <taxon>ecological metagenomes</taxon>
    </lineage>
</organism>
<proteinExistence type="predicted"/>
<dbReference type="GO" id="GO:0006529">
    <property type="term" value="P:asparagine biosynthetic process"/>
    <property type="evidence" value="ECO:0007669"/>
    <property type="project" value="InterPro"/>
</dbReference>
<dbReference type="PANTHER" id="PTHR11772">
    <property type="entry name" value="ASPARAGINE SYNTHETASE"/>
    <property type="match status" value="1"/>
</dbReference>
<evidence type="ECO:0000313" key="4">
    <source>
        <dbReference type="EMBL" id="SVD65797.1"/>
    </source>
</evidence>